<accession>A0A7S0WQB4</accession>
<dbReference type="PROSITE" id="PS50020">
    <property type="entry name" value="WW_DOMAIN_2"/>
    <property type="match status" value="1"/>
</dbReference>
<dbReference type="InterPro" id="IPR001202">
    <property type="entry name" value="WW_dom"/>
</dbReference>
<evidence type="ECO:0000313" key="5">
    <source>
        <dbReference type="EMBL" id="CAD8677860.1"/>
    </source>
</evidence>
<dbReference type="SUPFAM" id="SSF143503">
    <property type="entry name" value="PUG domain-like"/>
    <property type="match status" value="1"/>
</dbReference>
<dbReference type="InterPro" id="IPR043145">
    <property type="entry name" value="Znf_ZZ_sf"/>
</dbReference>
<evidence type="ECO:0000256" key="2">
    <source>
        <dbReference type="ARBA" id="ARBA00022771"/>
    </source>
</evidence>
<keyword evidence="1" id="KW-0479">Metal-binding</keyword>
<evidence type="ECO:0000256" key="3">
    <source>
        <dbReference type="ARBA" id="ARBA00022833"/>
    </source>
</evidence>
<dbReference type="Gene3D" id="2.20.70.10">
    <property type="match status" value="1"/>
</dbReference>
<reference evidence="5" key="1">
    <citation type="submission" date="2021-01" db="EMBL/GenBank/DDBJ databases">
        <authorList>
            <person name="Corre E."/>
            <person name="Pelletier E."/>
            <person name="Niang G."/>
            <person name="Scheremetjew M."/>
            <person name="Finn R."/>
            <person name="Kale V."/>
            <person name="Holt S."/>
            <person name="Cochrane G."/>
            <person name="Meng A."/>
            <person name="Brown T."/>
            <person name="Cohen L."/>
        </authorList>
    </citation>
    <scope>NUCLEOTIDE SEQUENCE</scope>
    <source>
        <strain evidence="5">CCMP722</strain>
    </source>
</reference>
<dbReference type="InterPro" id="IPR036020">
    <property type="entry name" value="WW_dom_sf"/>
</dbReference>
<feature type="domain" description="WW" evidence="4">
    <location>
        <begin position="60"/>
        <end position="95"/>
    </location>
</feature>
<dbReference type="InterPro" id="IPR036339">
    <property type="entry name" value="PUB-like_dom_sf"/>
</dbReference>
<dbReference type="AlphaFoldDB" id="A0A7S0WQB4"/>
<proteinExistence type="predicted"/>
<evidence type="ECO:0000259" key="4">
    <source>
        <dbReference type="PROSITE" id="PS50020"/>
    </source>
</evidence>
<dbReference type="SUPFAM" id="SSF51045">
    <property type="entry name" value="WW domain"/>
    <property type="match status" value="1"/>
</dbReference>
<keyword evidence="3" id="KW-0862">Zinc</keyword>
<sequence>MHNSMEEDDLALASLILALADMGISAEEGARVFRQGARTVQEAVGVLNGEGLRPAVLAADNLNDNWEEHFAADPINCPYYYETQTQTTQWEEPAHVRRKRLQLASEVFAVDISRLERVDGILQGSHDSSIYSPQAGGQVDNFVACIFTLRRIFENIVDSPAQDKYRTLRKQNAKFSKVWALPAVRRLLSEVGFIEISETVALPMAADLGPLRFAASRLQLAEAVEVASSSGRAELHREGVMPAGLTEEEARAARWQHSVHHCGRCRAFIHDGSEKLWTGKHDAPNGQFRYQCNQCKDFSVCEKCWDTLQEGKWKHGTPEHSFQHIHPITSRHNTTIHGQGPWGNFGASISGRARERLRERTGL</sequence>
<dbReference type="Gene3D" id="1.20.58.2190">
    <property type="match status" value="1"/>
</dbReference>
<gene>
    <name evidence="5" type="ORF">POBO1169_LOCUS13805</name>
</gene>
<dbReference type="CDD" id="cd00201">
    <property type="entry name" value="WW"/>
    <property type="match status" value="1"/>
</dbReference>
<dbReference type="Pfam" id="PF09409">
    <property type="entry name" value="PUB"/>
    <property type="match status" value="1"/>
</dbReference>
<dbReference type="EMBL" id="HBFA01027193">
    <property type="protein sequence ID" value="CAD8677860.1"/>
    <property type="molecule type" value="Transcribed_RNA"/>
</dbReference>
<keyword evidence="2" id="KW-0863">Zinc-finger</keyword>
<dbReference type="InterPro" id="IPR018997">
    <property type="entry name" value="PUB_domain"/>
</dbReference>
<dbReference type="GO" id="GO:0008270">
    <property type="term" value="F:zinc ion binding"/>
    <property type="evidence" value="ECO:0007669"/>
    <property type="project" value="UniProtKB-KW"/>
</dbReference>
<protein>
    <recommendedName>
        <fullName evidence="4">WW domain-containing protein</fullName>
    </recommendedName>
</protein>
<dbReference type="Gene3D" id="3.30.60.90">
    <property type="match status" value="1"/>
</dbReference>
<evidence type="ECO:0000256" key="1">
    <source>
        <dbReference type="ARBA" id="ARBA00022723"/>
    </source>
</evidence>
<name>A0A7S0WQB4_9CHLO</name>
<dbReference type="CDD" id="cd09212">
    <property type="entry name" value="PUB"/>
    <property type="match status" value="1"/>
</dbReference>
<organism evidence="5">
    <name type="scientific">Pyramimonas obovata</name>
    <dbReference type="NCBI Taxonomy" id="1411642"/>
    <lineage>
        <taxon>Eukaryota</taxon>
        <taxon>Viridiplantae</taxon>
        <taxon>Chlorophyta</taxon>
        <taxon>Pyramimonadophyceae</taxon>
        <taxon>Pyramimonadales</taxon>
        <taxon>Pyramimonadaceae</taxon>
        <taxon>Pyramimonas</taxon>
        <taxon>Pyramimonas incertae sedis</taxon>
    </lineage>
</organism>
<dbReference type="SMART" id="SM00456">
    <property type="entry name" value="WW"/>
    <property type="match status" value="1"/>
</dbReference>